<comment type="caution">
    <text evidence="10">The sequence shown here is derived from an EMBL/GenBank/DDBJ whole genome shotgun (WGS) entry which is preliminary data.</text>
</comment>
<dbReference type="PROSITE" id="PS50011">
    <property type="entry name" value="PROTEIN_KINASE_DOM"/>
    <property type="match status" value="1"/>
</dbReference>
<dbReference type="EC" id="2.7.11.1" evidence="1"/>
<dbReference type="Gene3D" id="3.30.200.20">
    <property type="entry name" value="Phosphorylase Kinase, domain 1"/>
    <property type="match status" value="1"/>
</dbReference>
<accession>A0ABX1SXV5</accession>
<dbReference type="Gene3D" id="1.10.510.10">
    <property type="entry name" value="Transferase(Phosphotransferase) domain 1"/>
    <property type="match status" value="1"/>
</dbReference>
<dbReference type="RefSeq" id="WP_172143957.1">
    <property type="nucleotide sequence ID" value="NZ_JAAIIJ010000003.1"/>
</dbReference>
<keyword evidence="2" id="KW-0723">Serine/threonine-protein kinase</keyword>
<dbReference type="PANTHER" id="PTHR43289">
    <property type="entry name" value="MITOGEN-ACTIVATED PROTEIN KINASE KINASE KINASE 20-RELATED"/>
    <property type="match status" value="1"/>
</dbReference>
<evidence type="ECO:0000256" key="2">
    <source>
        <dbReference type="ARBA" id="ARBA00022527"/>
    </source>
</evidence>
<keyword evidence="5 10" id="KW-0418">Kinase</keyword>
<evidence type="ECO:0000313" key="11">
    <source>
        <dbReference type="Proteomes" id="UP000553756"/>
    </source>
</evidence>
<dbReference type="SMART" id="SM00220">
    <property type="entry name" value="S_TKc"/>
    <property type="match status" value="1"/>
</dbReference>
<dbReference type="InterPro" id="IPR017441">
    <property type="entry name" value="Protein_kinase_ATP_BS"/>
</dbReference>
<feature type="domain" description="Protein kinase" evidence="9">
    <location>
        <begin position="15"/>
        <end position="277"/>
    </location>
</feature>
<evidence type="ECO:0000313" key="10">
    <source>
        <dbReference type="EMBL" id="NMN01627.1"/>
    </source>
</evidence>
<keyword evidence="3" id="KW-0808">Transferase</keyword>
<reference evidence="10 11" key="1">
    <citation type="submission" date="2020-02" db="EMBL/GenBank/DDBJ databases">
        <title>Characterization of phylogenetic diversity of novel bifidobacterial species isolated in Czech ZOOs.</title>
        <authorList>
            <person name="Lugli G.A."/>
            <person name="Vera N.B."/>
            <person name="Ventura M."/>
        </authorList>
    </citation>
    <scope>NUCLEOTIDE SEQUENCE [LARGE SCALE GENOMIC DNA]</scope>
    <source>
        <strain evidence="10 11">DSM 109963</strain>
    </source>
</reference>
<organism evidence="10 11">
    <name type="scientific">Bifidobacterium panos</name>
    <dbReference type="NCBI Taxonomy" id="2675321"/>
    <lineage>
        <taxon>Bacteria</taxon>
        <taxon>Bacillati</taxon>
        <taxon>Actinomycetota</taxon>
        <taxon>Actinomycetes</taxon>
        <taxon>Bifidobacteriales</taxon>
        <taxon>Bifidobacteriaceae</taxon>
        <taxon>Bifidobacterium</taxon>
    </lineage>
</organism>
<keyword evidence="6 7" id="KW-0067">ATP-binding</keyword>
<dbReference type="InterPro" id="IPR011009">
    <property type="entry name" value="Kinase-like_dom_sf"/>
</dbReference>
<dbReference type="SUPFAM" id="SSF56112">
    <property type="entry name" value="Protein kinase-like (PK-like)"/>
    <property type="match status" value="1"/>
</dbReference>
<dbReference type="PROSITE" id="PS00107">
    <property type="entry name" value="PROTEIN_KINASE_ATP"/>
    <property type="match status" value="1"/>
</dbReference>
<keyword evidence="11" id="KW-1185">Reference proteome</keyword>
<dbReference type="PANTHER" id="PTHR43289:SF6">
    <property type="entry name" value="SERINE_THREONINE-PROTEIN KINASE NEKL-3"/>
    <property type="match status" value="1"/>
</dbReference>
<evidence type="ECO:0000256" key="3">
    <source>
        <dbReference type="ARBA" id="ARBA00022679"/>
    </source>
</evidence>
<dbReference type="InterPro" id="IPR008271">
    <property type="entry name" value="Ser/Thr_kinase_AS"/>
</dbReference>
<evidence type="ECO:0000256" key="6">
    <source>
        <dbReference type="ARBA" id="ARBA00022840"/>
    </source>
</evidence>
<keyword evidence="8" id="KW-0812">Transmembrane</keyword>
<evidence type="ECO:0000256" key="4">
    <source>
        <dbReference type="ARBA" id="ARBA00022741"/>
    </source>
</evidence>
<keyword evidence="8" id="KW-0472">Membrane</keyword>
<dbReference type="EMBL" id="JAAIIJ010000003">
    <property type="protein sequence ID" value="NMN01627.1"/>
    <property type="molecule type" value="Genomic_DNA"/>
</dbReference>
<sequence>MKSIDTPLAPRIDGFAFVRALGAGSTANVYLYRQLDSNRLAAIKVSRESLDPAIAARFAKEADMMARLSSHPHILSVYGTGVTSRGLGYIIAEYAPGGTYKELTQTQPLTCEQMLDLGVKLCGALAEAHRAGIIHRDIKTSNILVTADGLPALADFGIASTIYDKTFTGYSLPWASPEVLCGHAGRETADIYSLGATLYATLVGESPFEYGYRPRSSSELAQLIINSPVPPFNGSDTDVPADIGKALYRAMEKRPDERYHCALDFGRELQRLQQTHFGHITPITAEGVMPYPEQRTAPSQATIAKSAKSRAWAKPVAVLLLIIVALTALACLFAFVVVPRMDSAPIGKRTQIIAPETRNEPDRTLVASYVCAERAGKHGGAS</sequence>
<gene>
    <name evidence="10" type="ORF">G1C94_0248</name>
</gene>
<dbReference type="GO" id="GO:0016301">
    <property type="term" value="F:kinase activity"/>
    <property type="evidence" value="ECO:0007669"/>
    <property type="project" value="UniProtKB-KW"/>
</dbReference>
<evidence type="ECO:0000256" key="1">
    <source>
        <dbReference type="ARBA" id="ARBA00012513"/>
    </source>
</evidence>
<name>A0ABX1SXV5_9BIFI</name>
<dbReference type="InterPro" id="IPR000719">
    <property type="entry name" value="Prot_kinase_dom"/>
</dbReference>
<evidence type="ECO:0000259" key="9">
    <source>
        <dbReference type="PROSITE" id="PS50011"/>
    </source>
</evidence>
<feature type="binding site" evidence="7">
    <location>
        <position position="44"/>
    </location>
    <ligand>
        <name>ATP</name>
        <dbReference type="ChEBI" id="CHEBI:30616"/>
    </ligand>
</feature>
<feature type="transmembrane region" description="Helical" evidence="8">
    <location>
        <begin position="316"/>
        <end position="338"/>
    </location>
</feature>
<dbReference type="CDD" id="cd14014">
    <property type="entry name" value="STKc_PknB_like"/>
    <property type="match status" value="1"/>
</dbReference>
<evidence type="ECO:0000256" key="5">
    <source>
        <dbReference type="ARBA" id="ARBA00022777"/>
    </source>
</evidence>
<keyword evidence="8" id="KW-1133">Transmembrane helix</keyword>
<dbReference type="Pfam" id="PF00069">
    <property type="entry name" value="Pkinase"/>
    <property type="match status" value="1"/>
</dbReference>
<proteinExistence type="predicted"/>
<keyword evidence="4 7" id="KW-0547">Nucleotide-binding</keyword>
<protein>
    <recommendedName>
        <fullName evidence="1">non-specific serine/threonine protein kinase</fullName>
        <ecNumber evidence="1">2.7.11.1</ecNumber>
    </recommendedName>
</protein>
<evidence type="ECO:0000256" key="7">
    <source>
        <dbReference type="PROSITE-ProRule" id="PRU10141"/>
    </source>
</evidence>
<dbReference type="Proteomes" id="UP000553756">
    <property type="component" value="Unassembled WGS sequence"/>
</dbReference>
<evidence type="ECO:0000256" key="8">
    <source>
        <dbReference type="SAM" id="Phobius"/>
    </source>
</evidence>
<dbReference type="PROSITE" id="PS00108">
    <property type="entry name" value="PROTEIN_KINASE_ST"/>
    <property type="match status" value="1"/>
</dbReference>